<dbReference type="AlphaFoldDB" id="A0A8S9KZS6"/>
<evidence type="ECO:0000313" key="1">
    <source>
        <dbReference type="EMBL" id="KAF2598638.1"/>
    </source>
</evidence>
<evidence type="ECO:0000313" key="2">
    <source>
        <dbReference type="Proteomes" id="UP000712281"/>
    </source>
</evidence>
<gene>
    <name evidence="1" type="ORF">F2Q68_00008577</name>
</gene>
<protein>
    <submittedName>
        <fullName evidence="1">Uncharacterized protein</fullName>
    </submittedName>
</protein>
<sequence>MSIDRKSSIPLRSIDRVFRFDRSRAQILNYQEEVCLWNSVATHAEKEQSGLSIGWPMNVALSSSSVVDVFSIINWLTISVSLLSTTSAKKPLRIWVSIKFDKA</sequence>
<name>A0A8S9KZS6_BRACR</name>
<accession>A0A8S9KZS6</accession>
<dbReference type="EMBL" id="QGKW02000717">
    <property type="protein sequence ID" value="KAF2598638.1"/>
    <property type="molecule type" value="Genomic_DNA"/>
</dbReference>
<proteinExistence type="predicted"/>
<comment type="caution">
    <text evidence="1">The sequence shown here is derived from an EMBL/GenBank/DDBJ whole genome shotgun (WGS) entry which is preliminary data.</text>
</comment>
<dbReference type="Proteomes" id="UP000712281">
    <property type="component" value="Unassembled WGS sequence"/>
</dbReference>
<organism evidence="1 2">
    <name type="scientific">Brassica cretica</name>
    <name type="common">Mustard</name>
    <dbReference type="NCBI Taxonomy" id="69181"/>
    <lineage>
        <taxon>Eukaryota</taxon>
        <taxon>Viridiplantae</taxon>
        <taxon>Streptophyta</taxon>
        <taxon>Embryophyta</taxon>
        <taxon>Tracheophyta</taxon>
        <taxon>Spermatophyta</taxon>
        <taxon>Magnoliopsida</taxon>
        <taxon>eudicotyledons</taxon>
        <taxon>Gunneridae</taxon>
        <taxon>Pentapetalae</taxon>
        <taxon>rosids</taxon>
        <taxon>malvids</taxon>
        <taxon>Brassicales</taxon>
        <taxon>Brassicaceae</taxon>
        <taxon>Brassiceae</taxon>
        <taxon>Brassica</taxon>
    </lineage>
</organism>
<reference evidence="1" key="1">
    <citation type="submission" date="2019-12" db="EMBL/GenBank/DDBJ databases">
        <title>Genome sequencing and annotation of Brassica cretica.</title>
        <authorList>
            <person name="Studholme D.J."/>
            <person name="Sarris P.F."/>
        </authorList>
    </citation>
    <scope>NUCLEOTIDE SEQUENCE</scope>
    <source>
        <strain evidence="1">PFS-001/15</strain>
        <tissue evidence="1">Leaf</tissue>
    </source>
</reference>